<dbReference type="AlphaFoldDB" id="A0A9D4LBQ4"/>
<proteinExistence type="predicted"/>
<evidence type="ECO:0000313" key="2">
    <source>
        <dbReference type="EMBL" id="KAH3854874.1"/>
    </source>
</evidence>
<comment type="caution">
    <text evidence="2">The sequence shown here is derived from an EMBL/GenBank/DDBJ whole genome shotgun (WGS) entry which is preliminary data.</text>
</comment>
<organism evidence="2 3">
    <name type="scientific">Dreissena polymorpha</name>
    <name type="common">Zebra mussel</name>
    <name type="synonym">Mytilus polymorpha</name>
    <dbReference type="NCBI Taxonomy" id="45954"/>
    <lineage>
        <taxon>Eukaryota</taxon>
        <taxon>Metazoa</taxon>
        <taxon>Spiralia</taxon>
        <taxon>Lophotrochozoa</taxon>
        <taxon>Mollusca</taxon>
        <taxon>Bivalvia</taxon>
        <taxon>Autobranchia</taxon>
        <taxon>Heteroconchia</taxon>
        <taxon>Euheterodonta</taxon>
        <taxon>Imparidentia</taxon>
        <taxon>Neoheterodontei</taxon>
        <taxon>Myida</taxon>
        <taxon>Dreissenoidea</taxon>
        <taxon>Dreissenidae</taxon>
        <taxon>Dreissena</taxon>
    </lineage>
</organism>
<accession>A0A9D4LBQ4</accession>
<sequence>MVNAGNSIRLLGDMSACMNENVKEDLSQNARETRMQKKRVLKGRSFGQPG</sequence>
<protein>
    <submittedName>
        <fullName evidence="2">Uncharacterized protein</fullName>
    </submittedName>
</protein>
<gene>
    <name evidence="2" type="ORF">DPMN_097432</name>
</gene>
<dbReference type="EMBL" id="JAIWYP010000003">
    <property type="protein sequence ID" value="KAH3854874.1"/>
    <property type="molecule type" value="Genomic_DNA"/>
</dbReference>
<feature type="compositionally biased region" description="Basic and acidic residues" evidence="1">
    <location>
        <begin position="24"/>
        <end position="35"/>
    </location>
</feature>
<reference evidence="2" key="2">
    <citation type="submission" date="2020-11" db="EMBL/GenBank/DDBJ databases">
        <authorList>
            <person name="McCartney M.A."/>
            <person name="Auch B."/>
            <person name="Kono T."/>
            <person name="Mallez S."/>
            <person name="Becker A."/>
            <person name="Gohl D.M."/>
            <person name="Silverstein K.A.T."/>
            <person name="Koren S."/>
            <person name="Bechman K.B."/>
            <person name="Herman A."/>
            <person name="Abrahante J.E."/>
            <person name="Garbe J."/>
        </authorList>
    </citation>
    <scope>NUCLEOTIDE SEQUENCE</scope>
    <source>
        <strain evidence="2">Duluth1</strain>
        <tissue evidence="2">Whole animal</tissue>
    </source>
</reference>
<evidence type="ECO:0000313" key="3">
    <source>
        <dbReference type="Proteomes" id="UP000828390"/>
    </source>
</evidence>
<keyword evidence="3" id="KW-1185">Reference proteome</keyword>
<name>A0A9D4LBQ4_DREPO</name>
<reference evidence="2" key="1">
    <citation type="journal article" date="2019" name="bioRxiv">
        <title>The Genome of the Zebra Mussel, Dreissena polymorpha: A Resource for Invasive Species Research.</title>
        <authorList>
            <person name="McCartney M.A."/>
            <person name="Auch B."/>
            <person name="Kono T."/>
            <person name="Mallez S."/>
            <person name="Zhang Y."/>
            <person name="Obille A."/>
            <person name="Becker A."/>
            <person name="Abrahante J.E."/>
            <person name="Garbe J."/>
            <person name="Badalamenti J.P."/>
            <person name="Herman A."/>
            <person name="Mangelson H."/>
            <person name="Liachko I."/>
            <person name="Sullivan S."/>
            <person name="Sone E.D."/>
            <person name="Koren S."/>
            <person name="Silverstein K.A.T."/>
            <person name="Beckman K.B."/>
            <person name="Gohl D.M."/>
        </authorList>
    </citation>
    <scope>NUCLEOTIDE SEQUENCE</scope>
    <source>
        <strain evidence="2">Duluth1</strain>
        <tissue evidence="2">Whole animal</tissue>
    </source>
</reference>
<dbReference type="Proteomes" id="UP000828390">
    <property type="component" value="Unassembled WGS sequence"/>
</dbReference>
<feature type="region of interest" description="Disordered" evidence="1">
    <location>
        <begin position="24"/>
        <end position="50"/>
    </location>
</feature>
<evidence type="ECO:0000256" key="1">
    <source>
        <dbReference type="SAM" id="MobiDB-lite"/>
    </source>
</evidence>